<accession>A0A840DWT0</accession>
<organism evidence="3 4">
    <name type="scientific">Bartonella fuyuanensis</name>
    <dbReference type="NCBI Taxonomy" id="1460968"/>
    <lineage>
        <taxon>Bacteria</taxon>
        <taxon>Pseudomonadati</taxon>
        <taxon>Pseudomonadota</taxon>
        <taxon>Alphaproteobacteria</taxon>
        <taxon>Hyphomicrobiales</taxon>
        <taxon>Bartonellaceae</taxon>
        <taxon>Bartonella</taxon>
    </lineage>
</organism>
<keyword evidence="1 3" id="KW-0808">Transferase</keyword>
<comment type="caution">
    <text evidence="3">The sequence shown here is derived from an EMBL/GenBank/DDBJ whole genome shotgun (WGS) entry which is preliminary data.</text>
</comment>
<evidence type="ECO:0000313" key="4">
    <source>
        <dbReference type="Proteomes" id="UP000585970"/>
    </source>
</evidence>
<reference evidence="3 4" key="1">
    <citation type="submission" date="2020-08" db="EMBL/GenBank/DDBJ databases">
        <title>Genomic Encyclopedia of Type Strains, Phase IV (KMG-IV): sequencing the most valuable type-strain genomes for metagenomic binning, comparative biology and taxonomic classification.</title>
        <authorList>
            <person name="Goeker M."/>
        </authorList>
    </citation>
    <scope>NUCLEOTIDE SEQUENCE [LARGE SCALE GENOMIC DNA]</scope>
    <source>
        <strain evidence="3 4">DSM 100694</strain>
    </source>
</reference>
<evidence type="ECO:0000256" key="1">
    <source>
        <dbReference type="ARBA" id="ARBA00022679"/>
    </source>
</evidence>
<dbReference type="InterPro" id="IPR006132">
    <property type="entry name" value="Asp/Orn_carbamoyltranf_P-bd"/>
</dbReference>
<dbReference type="Gene3D" id="3.40.50.1370">
    <property type="entry name" value="Aspartate/ornithine carbamoyltransferase"/>
    <property type="match status" value="1"/>
</dbReference>
<dbReference type="GO" id="GO:0016743">
    <property type="term" value="F:carboxyl- or carbamoyltransferase activity"/>
    <property type="evidence" value="ECO:0007669"/>
    <property type="project" value="InterPro"/>
</dbReference>
<dbReference type="GO" id="GO:0006520">
    <property type="term" value="P:amino acid metabolic process"/>
    <property type="evidence" value="ECO:0007669"/>
    <property type="project" value="InterPro"/>
</dbReference>
<sequence>MTKFTRHFIDLSNLMPEVTRAIIDYPKILKATFRAGKGSKVFMGNTFAMICEKLSTRTCISFNIGMHQLGEKQSSSRM</sequence>
<dbReference type="AlphaFoldDB" id="A0A840DWT0"/>
<gene>
    <name evidence="3" type="ORF">GGR08_000266</name>
</gene>
<keyword evidence="4" id="KW-1185">Reference proteome</keyword>
<evidence type="ECO:0000259" key="2">
    <source>
        <dbReference type="Pfam" id="PF02729"/>
    </source>
</evidence>
<feature type="domain" description="Aspartate/ornithine carbamoyltransferase carbamoyl-P binding" evidence="2">
    <location>
        <begin position="6"/>
        <end position="72"/>
    </location>
</feature>
<protein>
    <submittedName>
        <fullName evidence="3">Ornithine carbamoyltransferase</fullName>
    </submittedName>
</protein>
<dbReference type="SUPFAM" id="SSF53671">
    <property type="entry name" value="Aspartate/ornithine carbamoyltransferase"/>
    <property type="match status" value="1"/>
</dbReference>
<dbReference type="Proteomes" id="UP000585970">
    <property type="component" value="Unassembled WGS sequence"/>
</dbReference>
<name>A0A840DWT0_9HYPH</name>
<dbReference type="GO" id="GO:0016597">
    <property type="term" value="F:amino acid binding"/>
    <property type="evidence" value="ECO:0007669"/>
    <property type="project" value="InterPro"/>
</dbReference>
<evidence type="ECO:0000313" key="3">
    <source>
        <dbReference type="EMBL" id="MBB4075985.1"/>
    </source>
</evidence>
<dbReference type="InterPro" id="IPR036901">
    <property type="entry name" value="Asp/Orn_carbamoylTrfase_sf"/>
</dbReference>
<dbReference type="Pfam" id="PF02729">
    <property type="entry name" value="OTCace_N"/>
    <property type="match status" value="1"/>
</dbReference>
<proteinExistence type="predicted"/>
<dbReference type="EMBL" id="JACIFE010000001">
    <property type="protein sequence ID" value="MBB4075985.1"/>
    <property type="molecule type" value="Genomic_DNA"/>
</dbReference>